<feature type="signal peptide" evidence="1">
    <location>
        <begin position="1"/>
        <end position="19"/>
    </location>
</feature>
<dbReference type="Proteomes" id="UP000265618">
    <property type="component" value="Unassembled WGS sequence"/>
</dbReference>
<keyword evidence="1" id="KW-0732">Signal</keyword>
<evidence type="ECO:0000256" key="1">
    <source>
        <dbReference type="SAM" id="SignalP"/>
    </source>
</evidence>
<evidence type="ECO:0008006" key="4">
    <source>
        <dbReference type="Google" id="ProtNLM"/>
    </source>
</evidence>
<accession>A0A391NX50</accession>
<evidence type="ECO:0000313" key="3">
    <source>
        <dbReference type="Proteomes" id="UP000265618"/>
    </source>
</evidence>
<proteinExistence type="predicted"/>
<comment type="caution">
    <text evidence="2">The sequence shown here is derived from an EMBL/GenBank/DDBJ whole genome shotgun (WGS) entry which is preliminary data.</text>
</comment>
<gene>
    <name evidence="2" type="ORF">KIPB_014670</name>
</gene>
<evidence type="ECO:0000313" key="2">
    <source>
        <dbReference type="EMBL" id="GCA64566.1"/>
    </source>
</evidence>
<keyword evidence="3" id="KW-1185">Reference proteome</keyword>
<reference evidence="2 3" key="1">
    <citation type="journal article" date="2018" name="PLoS ONE">
        <title>The draft genome of Kipferlia bialata reveals reductive genome evolution in fornicate parasites.</title>
        <authorList>
            <person name="Tanifuji G."/>
            <person name="Takabayashi S."/>
            <person name="Kume K."/>
            <person name="Takagi M."/>
            <person name="Nakayama T."/>
            <person name="Kamikawa R."/>
            <person name="Inagaki Y."/>
            <person name="Hashimoto T."/>
        </authorList>
    </citation>
    <scope>NUCLEOTIDE SEQUENCE [LARGE SCALE GENOMIC DNA]</scope>
    <source>
        <strain evidence="2">NY0173</strain>
    </source>
</reference>
<organism evidence="2 3">
    <name type="scientific">Kipferlia bialata</name>
    <dbReference type="NCBI Taxonomy" id="797122"/>
    <lineage>
        <taxon>Eukaryota</taxon>
        <taxon>Metamonada</taxon>
        <taxon>Carpediemonas-like organisms</taxon>
        <taxon>Kipferlia</taxon>
    </lineage>
</organism>
<feature type="chain" id="PRO_5017432006" description="GOLD domain-containing protein" evidence="1">
    <location>
        <begin position="20"/>
        <end position="87"/>
    </location>
</feature>
<sequence length="87" mass="9760">MRGFTTLLLLLVCASVAFGLGTTISGDRVHCFYEEIRTPGTEVFGSYTIEEDESDHVHLKITDPREVCTSVYSGCWLVYPLSKRRGQ</sequence>
<name>A0A391NX50_9EUKA</name>
<protein>
    <recommendedName>
        <fullName evidence="4">GOLD domain-containing protein</fullName>
    </recommendedName>
</protein>
<dbReference type="EMBL" id="BDIP01007689">
    <property type="protein sequence ID" value="GCA64566.1"/>
    <property type="molecule type" value="Genomic_DNA"/>
</dbReference>
<dbReference type="AlphaFoldDB" id="A0A391NX50"/>